<keyword evidence="1" id="KW-0677">Repeat</keyword>
<feature type="compositionally biased region" description="Basic and acidic residues" evidence="6">
    <location>
        <begin position="12"/>
        <end position="28"/>
    </location>
</feature>
<dbReference type="OrthoDB" id="14911at2759"/>
<comment type="catalytic activity">
    <reaction evidence="5">
        <text>a 1,2-diacyl-sn-glycero-3-phosphocholine + H2O = a 1,2-diacyl-sn-glycero-3-phosphate + choline + H(+)</text>
        <dbReference type="Rhea" id="RHEA:14445"/>
        <dbReference type="ChEBI" id="CHEBI:15354"/>
        <dbReference type="ChEBI" id="CHEBI:15377"/>
        <dbReference type="ChEBI" id="CHEBI:15378"/>
        <dbReference type="ChEBI" id="CHEBI:57643"/>
        <dbReference type="ChEBI" id="CHEBI:58608"/>
        <dbReference type="EC" id="3.1.4.4"/>
    </reaction>
</comment>
<dbReference type="AlphaFoldDB" id="A0A517LJN9"/>
<dbReference type="EMBL" id="CP042198">
    <property type="protein sequence ID" value="QDS75858.1"/>
    <property type="molecule type" value="Genomic_DNA"/>
</dbReference>
<dbReference type="InterPro" id="IPR015679">
    <property type="entry name" value="PLipase_D_fam"/>
</dbReference>
<evidence type="ECO:0000313" key="9">
    <source>
        <dbReference type="Proteomes" id="UP000316270"/>
    </source>
</evidence>
<dbReference type="PROSITE" id="PS50035">
    <property type="entry name" value="PLD"/>
    <property type="match status" value="2"/>
</dbReference>
<dbReference type="CDD" id="cd09141">
    <property type="entry name" value="PLDc_vPLD1_2_yPLD_like_2"/>
    <property type="match status" value="1"/>
</dbReference>
<dbReference type="Pfam" id="PF13091">
    <property type="entry name" value="PLDc_2"/>
    <property type="match status" value="1"/>
</dbReference>
<protein>
    <recommendedName>
        <fullName evidence="5">Phospholipase</fullName>
        <ecNumber evidence="5">3.1.4.4</ecNumber>
    </recommendedName>
</protein>
<evidence type="ECO:0000256" key="6">
    <source>
        <dbReference type="SAM" id="MobiDB-lite"/>
    </source>
</evidence>
<dbReference type="InterPro" id="IPR001736">
    <property type="entry name" value="PLipase_D/transphosphatidylase"/>
</dbReference>
<evidence type="ECO:0000256" key="1">
    <source>
        <dbReference type="ARBA" id="ARBA00022737"/>
    </source>
</evidence>
<evidence type="ECO:0000313" key="8">
    <source>
        <dbReference type="EMBL" id="QDS75858.1"/>
    </source>
</evidence>
<dbReference type="PANTHER" id="PTHR18896">
    <property type="entry name" value="PHOSPHOLIPASE D"/>
    <property type="match status" value="1"/>
</dbReference>
<dbReference type="PIRSF" id="PIRSF009376">
    <property type="entry name" value="Phospholipase_D_euk"/>
    <property type="match status" value="1"/>
</dbReference>
<keyword evidence="2 5" id="KW-0378">Hydrolase</keyword>
<comment type="similarity">
    <text evidence="5">Belongs to the phospholipase D family.</text>
</comment>
<keyword evidence="3 5" id="KW-0442">Lipid degradation</keyword>
<keyword evidence="4" id="KW-0443">Lipid metabolism</keyword>
<feature type="compositionally biased region" description="Low complexity" evidence="6">
    <location>
        <begin position="57"/>
        <end position="71"/>
    </location>
</feature>
<evidence type="ECO:0000256" key="5">
    <source>
        <dbReference type="PIRNR" id="PIRNR009376"/>
    </source>
</evidence>
<organism evidence="8 9">
    <name type="scientific">Venturia effusa</name>
    <dbReference type="NCBI Taxonomy" id="50376"/>
    <lineage>
        <taxon>Eukaryota</taxon>
        <taxon>Fungi</taxon>
        <taxon>Dikarya</taxon>
        <taxon>Ascomycota</taxon>
        <taxon>Pezizomycotina</taxon>
        <taxon>Dothideomycetes</taxon>
        <taxon>Pleosporomycetidae</taxon>
        <taxon>Venturiales</taxon>
        <taxon>Venturiaceae</taxon>
        <taxon>Venturia</taxon>
    </lineage>
</organism>
<reference evidence="8 9" key="1">
    <citation type="submission" date="2019-07" db="EMBL/GenBank/DDBJ databases">
        <title>Finished genome of Venturia effusa.</title>
        <authorList>
            <person name="Young C.A."/>
            <person name="Cox M.P."/>
            <person name="Ganley A.R.D."/>
            <person name="David W.J."/>
        </authorList>
    </citation>
    <scope>NUCLEOTIDE SEQUENCE [LARGE SCALE GENOMIC DNA]</scope>
    <source>
        <strain evidence="9">albino</strain>
    </source>
</reference>
<accession>A0A517LJN9</accession>
<feature type="compositionally biased region" description="Low complexity" evidence="6">
    <location>
        <begin position="33"/>
        <end position="43"/>
    </location>
</feature>
<feature type="domain" description="PLD phosphodiesterase" evidence="7">
    <location>
        <begin position="342"/>
        <end position="369"/>
    </location>
</feature>
<name>A0A517LJN9_9PEZI</name>
<dbReference type="PANTHER" id="PTHR18896:SF186">
    <property type="entry name" value="PHOSPHOLIPASE D"/>
    <property type="match status" value="1"/>
</dbReference>
<dbReference type="EC" id="3.1.4.4" evidence="5"/>
<dbReference type="Gene3D" id="3.30.870.10">
    <property type="entry name" value="Endonuclease Chain A"/>
    <property type="match status" value="3"/>
</dbReference>
<keyword evidence="9" id="KW-1185">Reference proteome</keyword>
<dbReference type="SMART" id="SM00155">
    <property type="entry name" value="PLDc"/>
    <property type="match status" value="2"/>
</dbReference>
<dbReference type="InterPro" id="IPR025202">
    <property type="entry name" value="PLD-like_dom"/>
</dbReference>
<dbReference type="Proteomes" id="UP000316270">
    <property type="component" value="Chromosome 14"/>
</dbReference>
<evidence type="ECO:0000259" key="7">
    <source>
        <dbReference type="PROSITE" id="PS50035"/>
    </source>
</evidence>
<sequence length="1063" mass="120256">MADDDLAYGDYHGGHGETDRGFLGDTFKKFTQRVRPQDQGQQQSNVTQQYQPHLYNQPPQSDSQQSSLPQAQQPPNPSSMSFFDKMHSAVHSLGSELKYKLNIADIHSHTHQAANECHEGAHEEYAGNRYLSFAPQREGNDAKWYVDACGYMWAVSKALEEAKETIWILDWWLSPELYLRRPPAKNEKYRIDNMLKAAAERGVKVNIIVYKEVTQALTRKYLDPHVPNYLKSLLPSSTDRYTRYLTDFGLYAIFESLKTWEREEPLIQPPISVSSSHTKHALEDCHQNICVFRHPDHLPDKQTIASDFITGLQNIKLTAATAVQLPGNALSALYGTTEDTVLYWAHHEKLCLVDGHTAFMGGLDLCYGRWDTNQHSIADAHPGDVNRIVFAGQDYNNSRIMDFQDVSHWQNNKLDRTENSRMGWSDISISLRGPVVQDLHEHFVQRWNFIYDEKYQVRKDPRYCKLVSLGANVGGSEDRGLFDPDTLLGEEGGLRQKLWKKGREHMHRGESQHQPRPTSYDPLYGEKVSVQLNRSCAKWSNNCKIEHSIANAYIEVIKNSQHFVYIENQFFITATVDAQRPITNKIGAAIVERIVRAARNGEKYKMIVIMPAVPAFAGDLKADDALGTRAIMEFQYNSINRGGHSIYETLAREGINPMEYIRFYNLRNYDRINSSGAMKQVEQASGVSYEDARKQYDAQTGGGYAQPVAVDATSSRAIDAQAGQYQPYRPSGTLHGPVELPTDGAGQSFYPPPPPGEPPQQAMYAQPMEGYGQQSQYAGVDPLGKYQEAAYGMTGPLSSGKWDSVASCYMLNGEDIRNVPWEAGNIPEIDAFVTEELYIHSKLLIADDRIVICGSANLNDRSQLGDHDSEIAVVIEDHNVIDSTMNNTPWRVNKFAASLRRQIFRKHLGLLKPQDYETEEPNYLPVGVPNEYDWGSEEDQVVVDPLADGFLALWNSRARTNTEVFGKVFHPVPHDSVRNWRQYDDWYEQYFKAANPKVKDDKAGKYKVGHVVSELFPGGVQEVKEELAKVKGTLVEMPLLFLKEEDIAKEGLGLNAFVEDLYT</sequence>
<evidence type="ECO:0000256" key="2">
    <source>
        <dbReference type="ARBA" id="ARBA00022801"/>
    </source>
</evidence>
<dbReference type="InterPro" id="IPR016555">
    <property type="entry name" value="PLipase_D_euk"/>
</dbReference>
<feature type="region of interest" description="Disordered" evidence="6">
    <location>
        <begin position="1"/>
        <end position="83"/>
    </location>
</feature>
<proteinExistence type="inferred from homology"/>
<dbReference type="GO" id="GO:0004630">
    <property type="term" value="F:phospholipase D activity"/>
    <property type="evidence" value="ECO:0007669"/>
    <property type="project" value="UniProtKB-UniRule"/>
</dbReference>
<feature type="domain" description="PLD phosphodiesterase" evidence="7">
    <location>
        <begin position="835"/>
        <end position="862"/>
    </location>
</feature>
<dbReference type="STRING" id="50376.A0A517LJN9"/>
<evidence type="ECO:0000256" key="3">
    <source>
        <dbReference type="ARBA" id="ARBA00022963"/>
    </source>
</evidence>
<dbReference type="SUPFAM" id="SSF56024">
    <property type="entry name" value="Phospholipase D/nuclease"/>
    <property type="match status" value="2"/>
</dbReference>
<gene>
    <name evidence="8" type="ORF">FKW77_001573</name>
</gene>
<dbReference type="GO" id="GO:0009395">
    <property type="term" value="P:phospholipid catabolic process"/>
    <property type="evidence" value="ECO:0007669"/>
    <property type="project" value="TreeGrafter"/>
</dbReference>
<evidence type="ECO:0000256" key="4">
    <source>
        <dbReference type="ARBA" id="ARBA00023098"/>
    </source>
</evidence>
<dbReference type="GO" id="GO:0006654">
    <property type="term" value="P:phosphatidic acid biosynthetic process"/>
    <property type="evidence" value="ECO:0007669"/>
    <property type="project" value="InterPro"/>
</dbReference>
<dbReference type="GO" id="GO:0035556">
    <property type="term" value="P:intracellular signal transduction"/>
    <property type="evidence" value="ECO:0007669"/>
    <property type="project" value="InterPro"/>
</dbReference>